<feature type="compositionally biased region" description="Low complexity" evidence="4">
    <location>
        <begin position="896"/>
        <end position="914"/>
    </location>
</feature>
<feature type="compositionally biased region" description="Basic and acidic residues" evidence="4">
    <location>
        <begin position="1108"/>
        <end position="1122"/>
    </location>
</feature>
<evidence type="ECO:0000256" key="2">
    <source>
        <dbReference type="ARBA" id="ARBA00022490"/>
    </source>
</evidence>
<feature type="compositionally biased region" description="Polar residues" evidence="4">
    <location>
        <begin position="878"/>
        <end position="890"/>
    </location>
</feature>
<dbReference type="InterPro" id="IPR003108">
    <property type="entry name" value="GAR_dom"/>
</dbReference>
<dbReference type="Pfam" id="PF02187">
    <property type="entry name" value="GAS2"/>
    <property type="match status" value="1"/>
</dbReference>
<comment type="subcellular location">
    <subcellularLocation>
        <location evidence="1">Cytoplasm</location>
        <location evidence="1">Cytoskeleton</location>
    </subcellularLocation>
</comment>
<reference evidence="6" key="1">
    <citation type="submission" date="2013-07" db="EMBL/GenBank/DDBJ databases">
        <title>The Genome Sequence of Cryptococcus dejecticola CBS10117.</title>
        <authorList>
            <consortium name="The Broad Institute Genome Sequencing Platform"/>
            <person name="Cuomo C."/>
            <person name="Litvintseva A."/>
            <person name="Chen Y."/>
            <person name="Heitman J."/>
            <person name="Sun S."/>
            <person name="Springer D."/>
            <person name="Dromer F."/>
            <person name="Young S.K."/>
            <person name="Zeng Q."/>
            <person name="Gargeya S."/>
            <person name="Fitzgerald M."/>
            <person name="Abouelleil A."/>
            <person name="Alvarado L."/>
            <person name="Berlin A.M."/>
            <person name="Chapman S.B."/>
            <person name="Dewar J."/>
            <person name="Goldberg J."/>
            <person name="Griggs A."/>
            <person name="Gujja S."/>
            <person name="Hansen M."/>
            <person name="Howarth C."/>
            <person name="Imamovic A."/>
            <person name="Larimer J."/>
            <person name="McCowan C."/>
            <person name="Murphy C."/>
            <person name="Pearson M."/>
            <person name="Priest M."/>
            <person name="Roberts A."/>
            <person name="Saif S."/>
            <person name="Shea T."/>
            <person name="Sykes S."/>
            <person name="Wortman J."/>
            <person name="Nusbaum C."/>
            <person name="Birren B."/>
        </authorList>
    </citation>
    <scope>NUCLEOTIDE SEQUENCE [LARGE SCALE GENOMIC DNA]</scope>
    <source>
        <strain evidence="6">CBS 10117</strain>
    </source>
</reference>
<gene>
    <name evidence="6" type="ORF">I303_04296</name>
</gene>
<sequence>MATASSGHDDLKDLAPEEAQELRAFVEKRRWFESKLKLLEDVSPIYPFVHPVLIQHQNPALCRQGESSSQWRLPSVTAVTQWQDERDKLEEEVLLFDGGDLGRMKEKTRAATQLPLTPPSTHLVSITLNLIVLIDRILSLLRRRGQLLELTLVRLRWDQMRWEIMLETERIRKEVGEIVRDKGRWRPAVHEPSLGANPQPGSMILESPQTPPAARKLPTSSSLNSLADAASPQLSPSNKKHSSPRHSLHITLVHSQLVSLQVRLRNISSNQMKRSGVLLDQMIDLAGPMKNVGGVSGPNDGQGGAVPDQLLDLQDDLEAMVKDLSGRIVWCEQLTKYWEGCQRYHAATLDVSDRSNQLLQLIRLHMEQPATSERHSDLANRLSIIEARMPDRLPPAPIHTAYLEDAQHNREINEALQNGYDQAQGVFKICLAGIEWYGKLEEGRRSVSAEVDQAKDLIQQLRDAVGELSRYDNTVIASDPDQYPEIQDSSIANLIKESKRWSEEGMVLSQKLKITNARYHNLWRRAFTPLEMTPGQDELITKAEAEAEELLDLANKAAKLIEVAEGHRRMLGLLDPVLRATKEICSSLVALEESTSTGMRQNQWPRCQEIDARLVDEKHQVDQQILDLKQNSLPPLMQIFGLELSKSRTHVEDIVEEIINRQIGIHRSFIVMESMHRQAEAVQRFNLRKKSLQEEAEEIGPLRDGCLARIEALQLEFDLWSSSIAESIPFLAEISDTQSDSLPDTMQEETDRAVRNHVNRSTLQVASAIANCRIALRRHNNDKWEERCRAAGSRIDQVVLTWMALRREIEGVGGHHPALEEQRKDCQDALRSLEEAISARPAGVTDANNWASTLAPAQVAIASVLSEIEGIKVTFQDSSAETRTASTAGTALSRPPSVASTRARTAASRLPRLTSSIPRPINSSTSDPSEASRASSDTPPRHRVLSMQGTWPRPSRLSMSTRETRKEYVADARSKLDMAVGHVVNKLDVHVPIRPVGINNGDDWQDQSGQYWIGAEGRAKLCFCRILRSRTVMVRVGGGWVELSRFLLDHFAEAVDESSSGELCVPTSLSFTPETPVKKTVALPDTPSPVKNSSGPGSPLQALRFMRRASESPSVREKEKEKFKGRRSILGKDYPTNT</sequence>
<dbReference type="AlphaFoldDB" id="A0A1A6A4I3"/>
<dbReference type="VEuPathDB" id="FungiDB:I303_04296"/>
<dbReference type="STRING" id="1296121.A0A1A6A4I3"/>
<evidence type="ECO:0000313" key="6">
    <source>
        <dbReference type="EMBL" id="OBR84970.1"/>
    </source>
</evidence>
<dbReference type="GO" id="GO:0005856">
    <property type="term" value="C:cytoskeleton"/>
    <property type="evidence" value="ECO:0007669"/>
    <property type="project" value="UniProtKB-SubCell"/>
</dbReference>
<accession>A0A1A6A4I3</accession>
<keyword evidence="2" id="KW-0963">Cytoplasm</keyword>
<feature type="compositionally biased region" description="Polar residues" evidence="4">
    <location>
        <begin position="915"/>
        <end position="938"/>
    </location>
</feature>
<feature type="region of interest" description="Disordered" evidence="4">
    <location>
        <begin position="878"/>
        <end position="963"/>
    </location>
</feature>
<keyword evidence="3" id="KW-0206">Cytoskeleton</keyword>
<dbReference type="InterPro" id="IPR036534">
    <property type="entry name" value="GAR_dom_sf"/>
</dbReference>
<evidence type="ECO:0000256" key="3">
    <source>
        <dbReference type="ARBA" id="ARBA00023212"/>
    </source>
</evidence>
<feature type="region of interest" description="Disordered" evidence="4">
    <location>
        <begin position="188"/>
        <end position="245"/>
    </location>
</feature>
<dbReference type="GO" id="GO:0008017">
    <property type="term" value="F:microtubule binding"/>
    <property type="evidence" value="ECO:0007669"/>
    <property type="project" value="InterPro"/>
</dbReference>
<organism evidence="6">
    <name type="scientific">Kwoniella dejecticola CBS 10117</name>
    <dbReference type="NCBI Taxonomy" id="1296121"/>
    <lineage>
        <taxon>Eukaryota</taxon>
        <taxon>Fungi</taxon>
        <taxon>Dikarya</taxon>
        <taxon>Basidiomycota</taxon>
        <taxon>Agaricomycotina</taxon>
        <taxon>Tremellomycetes</taxon>
        <taxon>Tremellales</taxon>
        <taxon>Cryptococcaceae</taxon>
        <taxon>Kwoniella</taxon>
    </lineage>
</organism>
<feature type="compositionally biased region" description="Low complexity" evidence="4">
    <location>
        <begin position="220"/>
        <end position="231"/>
    </location>
</feature>
<dbReference type="Gene3D" id="3.30.920.20">
    <property type="entry name" value="Gas2-like domain"/>
    <property type="match status" value="1"/>
</dbReference>
<dbReference type="PROSITE" id="PS51460">
    <property type="entry name" value="GAR"/>
    <property type="match status" value="1"/>
</dbReference>
<protein>
    <recommendedName>
        <fullName evidence="5">GAR domain-containing protein</fullName>
    </recommendedName>
</protein>
<feature type="domain" description="GAR" evidence="5">
    <location>
        <begin position="971"/>
        <end position="1054"/>
    </location>
</feature>
<dbReference type="SMART" id="SM00243">
    <property type="entry name" value="GAS2"/>
    <property type="match status" value="1"/>
</dbReference>
<evidence type="ECO:0000256" key="4">
    <source>
        <dbReference type="SAM" id="MobiDB-lite"/>
    </source>
</evidence>
<evidence type="ECO:0000256" key="1">
    <source>
        <dbReference type="ARBA" id="ARBA00004245"/>
    </source>
</evidence>
<dbReference type="EMBL" id="KI894031">
    <property type="protein sequence ID" value="OBR84970.1"/>
    <property type="molecule type" value="Genomic_DNA"/>
</dbReference>
<evidence type="ECO:0000259" key="5">
    <source>
        <dbReference type="PROSITE" id="PS51460"/>
    </source>
</evidence>
<name>A0A1A6A4I3_9TREE</name>
<proteinExistence type="predicted"/>
<feature type="region of interest" description="Disordered" evidence="4">
    <location>
        <begin position="1082"/>
        <end position="1138"/>
    </location>
</feature>
<dbReference type="SUPFAM" id="SSF143575">
    <property type="entry name" value="GAS2 domain-like"/>
    <property type="match status" value="1"/>
</dbReference>
<dbReference type="OrthoDB" id="10017054at2759"/>